<dbReference type="AlphaFoldDB" id="A0AAU9X873"/>
<dbReference type="EMBL" id="CALNXJ010000032">
    <property type="protein sequence ID" value="CAH3138697.1"/>
    <property type="molecule type" value="Genomic_DNA"/>
</dbReference>
<dbReference type="Gene3D" id="1.25.40.420">
    <property type="match status" value="1"/>
</dbReference>
<dbReference type="PANTHER" id="PTHR45632:SF3">
    <property type="entry name" value="KELCH-LIKE PROTEIN 32"/>
    <property type="match status" value="1"/>
</dbReference>
<keyword evidence="2" id="KW-0677">Repeat</keyword>
<dbReference type="PANTHER" id="PTHR45632">
    <property type="entry name" value="LD33804P"/>
    <property type="match status" value="1"/>
</dbReference>
<protein>
    <recommendedName>
        <fullName evidence="3">BACK domain-containing protein</fullName>
    </recommendedName>
</protein>
<proteinExistence type="predicted"/>
<keyword evidence="5" id="KW-1185">Reference proteome</keyword>
<reference evidence="4 5" key="1">
    <citation type="submission" date="2022-05" db="EMBL/GenBank/DDBJ databases">
        <authorList>
            <consortium name="Genoscope - CEA"/>
            <person name="William W."/>
        </authorList>
    </citation>
    <scope>NUCLEOTIDE SEQUENCE [LARGE SCALE GENOMIC DNA]</scope>
</reference>
<organism evidence="4 5">
    <name type="scientific">Pocillopora meandrina</name>
    <dbReference type="NCBI Taxonomy" id="46732"/>
    <lineage>
        <taxon>Eukaryota</taxon>
        <taxon>Metazoa</taxon>
        <taxon>Cnidaria</taxon>
        <taxon>Anthozoa</taxon>
        <taxon>Hexacorallia</taxon>
        <taxon>Scleractinia</taxon>
        <taxon>Astrocoeniina</taxon>
        <taxon>Pocilloporidae</taxon>
        <taxon>Pocillopora</taxon>
    </lineage>
</organism>
<evidence type="ECO:0000313" key="5">
    <source>
        <dbReference type="Proteomes" id="UP001159428"/>
    </source>
</evidence>
<evidence type="ECO:0000256" key="1">
    <source>
        <dbReference type="ARBA" id="ARBA00022441"/>
    </source>
</evidence>
<dbReference type="Pfam" id="PF07707">
    <property type="entry name" value="BACK"/>
    <property type="match status" value="1"/>
</dbReference>
<name>A0AAU9X873_9CNID</name>
<evidence type="ECO:0000259" key="3">
    <source>
        <dbReference type="Pfam" id="PF07707"/>
    </source>
</evidence>
<dbReference type="InterPro" id="IPR015915">
    <property type="entry name" value="Kelch-typ_b-propeller"/>
</dbReference>
<evidence type="ECO:0000313" key="4">
    <source>
        <dbReference type="EMBL" id="CAH3138697.1"/>
    </source>
</evidence>
<gene>
    <name evidence="4" type="ORF">PMEA_00018564</name>
</gene>
<accession>A0AAU9X873</accession>
<sequence length="237" mass="27351">MASMYKDVCETKEFQSHIIGDQLLSLLGRDDLNSPSEAFVFKSALKWIRHKREERMAVVGKVIGAVRLGLVDVKIVIEELKTEEMQQFPEVNMHLQESMIHHIIPSHEFAAEKVKPRSMRPVNADSIKSDSIKSDSIKHQVHRLLIWQCKAYYFNFEAKLSKPLPSEAQLEKLTNPCFCAECIGNYLFLAGKNQKIHRYDVVNNSWVKLPEYRNNHEVKCLCSVDDYLYTISKSNPP</sequence>
<dbReference type="InterPro" id="IPR011705">
    <property type="entry name" value="BACK"/>
</dbReference>
<dbReference type="Proteomes" id="UP001159428">
    <property type="component" value="Unassembled WGS sequence"/>
</dbReference>
<evidence type="ECO:0000256" key="2">
    <source>
        <dbReference type="ARBA" id="ARBA00022737"/>
    </source>
</evidence>
<feature type="domain" description="BACK" evidence="3">
    <location>
        <begin position="5"/>
        <end position="78"/>
    </location>
</feature>
<comment type="caution">
    <text evidence="4">The sequence shown here is derived from an EMBL/GenBank/DDBJ whole genome shotgun (WGS) entry which is preliminary data.</text>
</comment>
<dbReference type="SUPFAM" id="SSF117281">
    <property type="entry name" value="Kelch motif"/>
    <property type="match status" value="1"/>
</dbReference>
<keyword evidence="1" id="KW-0880">Kelch repeat</keyword>